<evidence type="ECO:0000313" key="3">
    <source>
        <dbReference type="Proteomes" id="UP001454036"/>
    </source>
</evidence>
<proteinExistence type="predicted"/>
<evidence type="ECO:0000313" key="2">
    <source>
        <dbReference type="EMBL" id="GAA0175494.1"/>
    </source>
</evidence>
<sequence length="72" mass="8221">MPSCFGDLFNLRISENVATLDDWEGGKRPRMGDVVQIKEEGVIEEVAETSKKERKGCSEEDEKIKDETFELK</sequence>
<name>A0AAV3RI10_LITER</name>
<dbReference type="Proteomes" id="UP001454036">
    <property type="component" value="Unassembled WGS sequence"/>
</dbReference>
<feature type="region of interest" description="Disordered" evidence="1">
    <location>
        <begin position="48"/>
        <end position="72"/>
    </location>
</feature>
<reference evidence="2 3" key="1">
    <citation type="submission" date="2024-01" db="EMBL/GenBank/DDBJ databases">
        <title>The complete chloroplast genome sequence of Lithospermum erythrorhizon: insights into the phylogenetic relationship among Boraginaceae species and the maternal lineages of purple gromwells.</title>
        <authorList>
            <person name="Okada T."/>
            <person name="Watanabe K."/>
        </authorList>
    </citation>
    <scope>NUCLEOTIDE SEQUENCE [LARGE SCALE GENOMIC DNA]</scope>
</reference>
<dbReference type="EMBL" id="BAABME010009621">
    <property type="protein sequence ID" value="GAA0175494.1"/>
    <property type="molecule type" value="Genomic_DNA"/>
</dbReference>
<dbReference type="AlphaFoldDB" id="A0AAV3RI10"/>
<keyword evidence="3" id="KW-1185">Reference proteome</keyword>
<gene>
    <name evidence="2" type="ORF">LIER_28658</name>
</gene>
<protein>
    <submittedName>
        <fullName evidence="2">Uncharacterized protein</fullName>
    </submittedName>
</protein>
<organism evidence="2 3">
    <name type="scientific">Lithospermum erythrorhizon</name>
    <name type="common">Purple gromwell</name>
    <name type="synonym">Lithospermum officinale var. erythrorhizon</name>
    <dbReference type="NCBI Taxonomy" id="34254"/>
    <lineage>
        <taxon>Eukaryota</taxon>
        <taxon>Viridiplantae</taxon>
        <taxon>Streptophyta</taxon>
        <taxon>Embryophyta</taxon>
        <taxon>Tracheophyta</taxon>
        <taxon>Spermatophyta</taxon>
        <taxon>Magnoliopsida</taxon>
        <taxon>eudicotyledons</taxon>
        <taxon>Gunneridae</taxon>
        <taxon>Pentapetalae</taxon>
        <taxon>asterids</taxon>
        <taxon>lamiids</taxon>
        <taxon>Boraginales</taxon>
        <taxon>Boraginaceae</taxon>
        <taxon>Boraginoideae</taxon>
        <taxon>Lithospermeae</taxon>
        <taxon>Lithospermum</taxon>
    </lineage>
</organism>
<accession>A0AAV3RI10</accession>
<comment type="caution">
    <text evidence="2">The sequence shown here is derived from an EMBL/GenBank/DDBJ whole genome shotgun (WGS) entry which is preliminary data.</text>
</comment>
<evidence type="ECO:0000256" key="1">
    <source>
        <dbReference type="SAM" id="MobiDB-lite"/>
    </source>
</evidence>